<dbReference type="Proteomes" id="UP000683246">
    <property type="component" value="Chromosome"/>
</dbReference>
<gene>
    <name evidence="2" type="ORF">HZI73_20320</name>
</gene>
<evidence type="ECO:0000313" key="3">
    <source>
        <dbReference type="Proteomes" id="UP000683246"/>
    </source>
</evidence>
<organism evidence="2 3">
    <name type="scientific">Vallitalea pronyensis</name>
    <dbReference type="NCBI Taxonomy" id="1348613"/>
    <lineage>
        <taxon>Bacteria</taxon>
        <taxon>Bacillati</taxon>
        <taxon>Bacillota</taxon>
        <taxon>Clostridia</taxon>
        <taxon>Lachnospirales</taxon>
        <taxon>Vallitaleaceae</taxon>
        <taxon>Vallitalea</taxon>
    </lineage>
</organism>
<dbReference type="InterPro" id="IPR024405">
    <property type="entry name" value="Phage_BhlA/UviB"/>
</dbReference>
<feature type="transmembrane region" description="Helical" evidence="1">
    <location>
        <begin position="6"/>
        <end position="27"/>
    </location>
</feature>
<keyword evidence="1" id="KW-0812">Transmembrane</keyword>
<proteinExistence type="predicted"/>
<evidence type="ECO:0008006" key="4">
    <source>
        <dbReference type="Google" id="ProtNLM"/>
    </source>
</evidence>
<keyword evidence="1" id="KW-0472">Membrane</keyword>
<reference evidence="2" key="1">
    <citation type="submission" date="2020-07" db="EMBL/GenBank/DDBJ databases">
        <title>Vallitalea pronyensis genome.</title>
        <authorList>
            <person name="Postec A."/>
        </authorList>
    </citation>
    <scope>NUCLEOTIDE SEQUENCE</scope>
    <source>
        <strain evidence="2">FatNI3</strain>
    </source>
</reference>
<sequence length="74" mass="8753">MESEIIKIAATQGIWATIAISLIFYILKSQEKRDMKQAEREKKYQEIVTKLTEQLYIVKELKEDVEEIKNYITS</sequence>
<protein>
    <recommendedName>
        <fullName evidence="4">Bacteriocin UviB</fullName>
    </recommendedName>
</protein>
<evidence type="ECO:0000256" key="1">
    <source>
        <dbReference type="SAM" id="Phobius"/>
    </source>
</evidence>
<dbReference type="KEGG" id="vpy:HZI73_20320"/>
<keyword evidence="3" id="KW-1185">Reference proteome</keyword>
<name>A0A8J8MN62_9FIRM</name>
<dbReference type="EMBL" id="CP058649">
    <property type="protein sequence ID" value="QUI24502.1"/>
    <property type="molecule type" value="Genomic_DNA"/>
</dbReference>
<dbReference type="Pfam" id="PF10960">
    <property type="entry name" value="Holin_BhlA"/>
    <property type="match status" value="1"/>
</dbReference>
<keyword evidence="1" id="KW-1133">Transmembrane helix</keyword>
<evidence type="ECO:0000313" key="2">
    <source>
        <dbReference type="EMBL" id="QUI24502.1"/>
    </source>
</evidence>
<dbReference type="AlphaFoldDB" id="A0A8J8MN62"/>
<dbReference type="RefSeq" id="WP_212695195.1">
    <property type="nucleotide sequence ID" value="NZ_CP058649.1"/>
</dbReference>
<accession>A0A8J8MN62</accession>